<sequence length="70" mass="8232">MIEIPRFYQQTFTYQAPNTSVPPVHAIVSQAPNMIMHERRNQERRRQAKKPVIERRVSADRRGPLFDAEA</sequence>
<proteinExistence type="predicted"/>
<feature type="region of interest" description="Disordered" evidence="1">
    <location>
        <begin position="33"/>
        <end position="70"/>
    </location>
</feature>
<feature type="compositionally biased region" description="Basic and acidic residues" evidence="1">
    <location>
        <begin position="36"/>
        <end position="64"/>
    </location>
</feature>
<dbReference type="RefSeq" id="WP_014702858.1">
    <property type="nucleotide sequence ID" value="NC_017856.1"/>
</dbReference>
<dbReference type="KEGG" id="mec:Q7C_229"/>
<dbReference type="PATRIC" id="fig|754477.3.peg.227"/>
<keyword evidence="3" id="KW-1185">Reference proteome</keyword>
<evidence type="ECO:0000256" key="1">
    <source>
        <dbReference type="SAM" id="MobiDB-lite"/>
    </source>
</evidence>
<accession>I1YER5</accession>
<organism evidence="2 3">
    <name type="scientific">Methylophaga frappieri (strain ATCC BAA-2434 / DSM 25690 / JAM7)</name>
    <dbReference type="NCBI Taxonomy" id="754477"/>
    <lineage>
        <taxon>Bacteria</taxon>
        <taxon>Pseudomonadati</taxon>
        <taxon>Pseudomonadota</taxon>
        <taxon>Gammaproteobacteria</taxon>
        <taxon>Thiotrichales</taxon>
        <taxon>Piscirickettsiaceae</taxon>
        <taxon>Methylophaga</taxon>
    </lineage>
</organism>
<dbReference type="HOGENOM" id="CLU_2753229_0_0_6"/>
<name>I1YER5_METFJ</name>
<protein>
    <submittedName>
        <fullName evidence="2">Uncharacterized protein</fullName>
    </submittedName>
</protein>
<reference evidence="2 3" key="1">
    <citation type="journal article" date="2012" name="J. Bacteriol.">
        <title>Complete genome sequences of Methylophaga sp. strain JAM1 and Methylophaga sp. strain JAM7.</title>
        <authorList>
            <person name="Villeneuve C."/>
            <person name="Martineau C."/>
            <person name="Mauffrey F."/>
            <person name="Villemur R."/>
        </authorList>
    </citation>
    <scope>NUCLEOTIDE SEQUENCE [LARGE SCALE GENOMIC DNA]</scope>
    <source>
        <strain evidence="2 3">JAM7</strain>
    </source>
</reference>
<evidence type="ECO:0000313" key="2">
    <source>
        <dbReference type="EMBL" id="AFJ01408.1"/>
    </source>
</evidence>
<evidence type="ECO:0000313" key="3">
    <source>
        <dbReference type="Proteomes" id="UP000009145"/>
    </source>
</evidence>
<dbReference type="EMBL" id="CP003380">
    <property type="protein sequence ID" value="AFJ01408.1"/>
    <property type="molecule type" value="Genomic_DNA"/>
</dbReference>
<dbReference type="AlphaFoldDB" id="I1YER5"/>
<gene>
    <name evidence="2" type="ordered locus">Q7C_229</name>
</gene>
<dbReference type="Proteomes" id="UP000009145">
    <property type="component" value="Chromosome"/>
</dbReference>